<reference evidence="2" key="1">
    <citation type="submission" date="2018-10" db="EMBL/GenBank/DDBJ databases">
        <title>De novo assembly of a Great Dane genome.</title>
        <authorList>
            <person name="Kidd J.M."/>
            <person name="Pendleton A.L."/>
            <person name="Shen F."/>
            <person name="Emery S."/>
        </authorList>
    </citation>
    <scope>NUCLEOTIDE SEQUENCE [LARGE SCALE GENOMIC DNA]</scope>
    <source>
        <strain evidence="2">Great Dane</strain>
    </source>
</reference>
<dbReference type="InterPro" id="IPR029659">
    <property type="entry name" value="PRIMA1"/>
</dbReference>
<feature type="compositionally biased region" description="Basic residues" evidence="1">
    <location>
        <begin position="182"/>
        <end position="192"/>
    </location>
</feature>
<feature type="compositionally biased region" description="Pro residues" evidence="1">
    <location>
        <begin position="119"/>
        <end position="134"/>
    </location>
</feature>
<dbReference type="AlphaFoldDB" id="A0A8C0PY20"/>
<proteinExistence type="predicted"/>
<evidence type="ECO:0000313" key="2">
    <source>
        <dbReference type="Ensembl" id="ENSCAFP00040005896.1"/>
    </source>
</evidence>
<evidence type="ECO:0000313" key="3">
    <source>
        <dbReference type="Proteomes" id="UP000694542"/>
    </source>
</evidence>
<accession>A0A8C0PY20</accession>
<dbReference type="Pfam" id="PF16101">
    <property type="entry name" value="PRIMA1"/>
    <property type="match status" value="1"/>
</dbReference>
<dbReference type="Proteomes" id="UP000694542">
    <property type="component" value="Chromosome 8"/>
</dbReference>
<reference evidence="2" key="2">
    <citation type="submission" date="2025-08" db="UniProtKB">
        <authorList>
            <consortium name="Ensembl"/>
        </authorList>
    </citation>
    <scope>IDENTIFICATION</scope>
</reference>
<feature type="region of interest" description="Disordered" evidence="1">
    <location>
        <begin position="63"/>
        <end position="233"/>
    </location>
</feature>
<name>A0A8C0PY20_CANLF</name>
<protein>
    <submittedName>
        <fullName evidence="2">Uncharacterized protein</fullName>
    </submittedName>
</protein>
<feature type="compositionally biased region" description="Basic residues" evidence="1">
    <location>
        <begin position="106"/>
        <end position="118"/>
    </location>
</feature>
<feature type="compositionally biased region" description="Low complexity" evidence="1">
    <location>
        <begin position="88"/>
        <end position="101"/>
    </location>
</feature>
<sequence>IIKRPVHNSLARWRRGITAAALAAAAGSAGGSAARGGRRARLRRGSRLFSFFVHYLFRLRPQPCCPSGRPGAAPLAGQRGRRGELGHPRAPGSRAAPPGRAGTRGGSRRRLRAARRRLSPPPGPPPARPPPRPGPGRGREPPRAAAPCAPRPAPRAGAQLPAPAGQPARPQPRANFCSGARRSSRRSSRRVKPPGARAAARVRTEAPPRGRGTGEAAGFKWGPSGGSGAVRRGGSVDLPSPRRGAAGPPPGKFAPGALVPRAEMLLRDLVLRRGCCWPSLLLHCALHPLWGFVQVTHGEPQKSCSKVADSCPHICQCRPPPLLPPPPPPPPPPRLLSAPGKERLSRLWGLLCRGVLFVFSGPGKDPGAEQRTASLPLYFSTGRAGGKPRPNFPCRLQNAFPTECSCEMEEDVSPSVNQIKVNLHLMSDSAWMVLKARAWKGRGSSQRTGLKDPTRAHAFTSLF</sequence>
<evidence type="ECO:0000256" key="1">
    <source>
        <dbReference type="SAM" id="MobiDB-lite"/>
    </source>
</evidence>
<organism evidence="2 3">
    <name type="scientific">Canis lupus familiaris</name>
    <name type="common">Dog</name>
    <name type="synonym">Canis familiaris</name>
    <dbReference type="NCBI Taxonomy" id="9615"/>
    <lineage>
        <taxon>Eukaryota</taxon>
        <taxon>Metazoa</taxon>
        <taxon>Chordata</taxon>
        <taxon>Craniata</taxon>
        <taxon>Vertebrata</taxon>
        <taxon>Euteleostomi</taxon>
        <taxon>Mammalia</taxon>
        <taxon>Eutheria</taxon>
        <taxon>Laurasiatheria</taxon>
        <taxon>Carnivora</taxon>
        <taxon>Caniformia</taxon>
        <taxon>Canidae</taxon>
        <taxon>Canis</taxon>
    </lineage>
</organism>
<dbReference type="Ensembl" id="ENSCAFT00040006802.1">
    <property type="protein sequence ID" value="ENSCAFP00040005896.1"/>
    <property type="gene ID" value="ENSCAFG00040003566.1"/>
</dbReference>
<feature type="compositionally biased region" description="Low complexity" evidence="1">
    <location>
        <begin position="143"/>
        <end position="174"/>
    </location>
</feature>